<comment type="caution">
    <text evidence="12">The sequence shown here is derived from an EMBL/GenBank/DDBJ whole genome shotgun (WGS) entry which is preliminary data.</text>
</comment>
<keyword evidence="6" id="KW-0406">Ion transport</keyword>
<dbReference type="AlphaFoldDB" id="A0A2A9CUB7"/>
<dbReference type="Proteomes" id="UP000226079">
    <property type="component" value="Unassembled WGS sequence"/>
</dbReference>
<evidence type="ECO:0000256" key="5">
    <source>
        <dbReference type="ARBA" id="ARBA00022989"/>
    </source>
</evidence>
<dbReference type="InterPro" id="IPR036291">
    <property type="entry name" value="NAD(P)-bd_dom_sf"/>
</dbReference>
<feature type="transmembrane region" description="Helical" evidence="10">
    <location>
        <begin position="21"/>
        <end position="46"/>
    </location>
</feature>
<dbReference type="InterPro" id="IPR010420">
    <property type="entry name" value="CASTOR/POLLUX/SYM8_dom"/>
</dbReference>
<dbReference type="PANTHER" id="PTHR31563">
    <property type="entry name" value="ION CHANNEL POLLUX-RELATED"/>
    <property type="match status" value="1"/>
</dbReference>
<dbReference type="GO" id="GO:0034220">
    <property type="term" value="P:monoatomic ion transmembrane transport"/>
    <property type="evidence" value="ECO:0007669"/>
    <property type="project" value="UniProtKB-KW"/>
</dbReference>
<evidence type="ECO:0000313" key="13">
    <source>
        <dbReference type="Proteomes" id="UP000226079"/>
    </source>
</evidence>
<evidence type="ECO:0000256" key="10">
    <source>
        <dbReference type="SAM" id="Phobius"/>
    </source>
</evidence>
<keyword evidence="4 10" id="KW-0812">Transmembrane</keyword>
<gene>
    <name evidence="12" type="ORF">ATK74_2558</name>
</gene>
<proteinExistence type="inferred from homology"/>
<feature type="region of interest" description="Disordered" evidence="9">
    <location>
        <begin position="364"/>
        <end position="385"/>
    </location>
</feature>
<name>A0A2A9CUB7_9ACTN</name>
<dbReference type="EMBL" id="PDJC01000001">
    <property type="protein sequence ID" value="PFG17978.1"/>
    <property type="molecule type" value="Genomic_DNA"/>
</dbReference>
<evidence type="ECO:0000256" key="6">
    <source>
        <dbReference type="ARBA" id="ARBA00023065"/>
    </source>
</evidence>
<keyword evidence="8" id="KW-0407">Ion channel</keyword>
<dbReference type="InterPro" id="IPR003148">
    <property type="entry name" value="RCK_N"/>
</dbReference>
<accession>A0A2A9CUB7</accession>
<evidence type="ECO:0000256" key="1">
    <source>
        <dbReference type="ARBA" id="ARBA00004127"/>
    </source>
</evidence>
<feature type="domain" description="RCK N-terminal" evidence="11">
    <location>
        <begin position="127"/>
        <end position="268"/>
    </location>
</feature>
<reference evidence="12 13" key="1">
    <citation type="submission" date="2017-10" db="EMBL/GenBank/DDBJ databases">
        <title>Sequencing the genomes of 1000 actinobacteria strains.</title>
        <authorList>
            <person name="Klenk H.-P."/>
        </authorList>
    </citation>
    <scope>NUCLEOTIDE SEQUENCE [LARGE SCALE GENOMIC DNA]</scope>
    <source>
        <strain evidence="12 13">DSM 15597</strain>
    </source>
</reference>
<evidence type="ECO:0000256" key="7">
    <source>
        <dbReference type="ARBA" id="ARBA00023136"/>
    </source>
</evidence>
<evidence type="ECO:0000256" key="3">
    <source>
        <dbReference type="ARBA" id="ARBA00022448"/>
    </source>
</evidence>
<dbReference type="PANTHER" id="PTHR31563:SF10">
    <property type="entry name" value="ION CHANNEL POLLUX-RELATED"/>
    <property type="match status" value="1"/>
</dbReference>
<evidence type="ECO:0000256" key="2">
    <source>
        <dbReference type="ARBA" id="ARBA00008577"/>
    </source>
</evidence>
<dbReference type="Gene3D" id="3.40.50.720">
    <property type="entry name" value="NAD(P)-binding Rossmann-like Domain"/>
    <property type="match status" value="2"/>
</dbReference>
<organism evidence="12 13">
    <name type="scientific">Propionicimonas paludicola</name>
    <dbReference type="NCBI Taxonomy" id="185243"/>
    <lineage>
        <taxon>Bacteria</taxon>
        <taxon>Bacillati</taxon>
        <taxon>Actinomycetota</taxon>
        <taxon>Actinomycetes</taxon>
        <taxon>Propionibacteriales</taxon>
        <taxon>Nocardioidaceae</taxon>
        <taxon>Propionicimonas</taxon>
    </lineage>
</organism>
<dbReference type="SUPFAM" id="SSF51735">
    <property type="entry name" value="NAD(P)-binding Rossmann-fold domains"/>
    <property type="match status" value="1"/>
</dbReference>
<comment type="similarity">
    <text evidence="2">Belongs to the castor/pollux (TC 1.A.1.23) family.</text>
</comment>
<feature type="transmembrane region" description="Helical" evidence="10">
    <location>
        <begin position="87"/>
        <end position="110"/>
    </location>
</feature>
<dbReference type="PROSITE" id="PS51201">
    <property type="entry name" value="RCK_N"/>
    <property type="match status" value="1"/>
</dbReference>
<dbReference type="GO" id="GO:0012505">
    <property type="term" value="C:endomembrane system"/>
    <property type="evidence" value="ECO:0007669"/>
    <property type="project" value="UniProtKB-SubCell"/>
</dbReference>
<keyword evidence="5 10" id="KW-1133">Transmembrane helix</keyword>
<keyword evidence="3" id="KW-0813">Transport</keyword>
<evidence type="ECO:0000313" key="12">
    <source>
        <dbReference type="EMBL" id="PFG17978.1"/>
    </source>
</evidence>
<dbReference type="RefSeq" id="WP_143483673.1">
    <property type="nucleotide sequence ID" value="NZ_PDJC01000001.1"/>
</dbReference>
<evidence type="ECO:0000259" key="11">
    <source>
        <dbReference type="PROSITE" id="PS51201"/>
    </source>
</evidence>
<evidence type="ECO:0000256" key="4">
    <source>
        <dbReference type="ARBA" id="ARBA00022692"/>
    </source>
</evidence>
<evidence type="ECO:0000256" key="8">
    <source>
        <dbReference type="ARBA" id="ARBA00023303"/>
    </source>
</evidence>
<comment type="subcellular location">
    <subcellularLocation>
        <location evidence="1">Endomembrane system</location>
        <topology evidence="1">Multi-pass membrane protein</topology>
    </subcellularLocation>
</comment>
<dbReference type="Pfam" id="PF06241">
    <property type="entry name" value="Castor_Poll_mid"/>
    <property type="match status" value="1"/>
</dbReference>
<dbReference type="InterPro" id="IPR044849">
    <property type="entry name" value="CASTOR/POLLUX/SYM8-like"/>
</dbReference>
<evidence type="ECO:0000256" key="9">
    <source>
        <dbReference type="SAM" id="MobiDB-lite"/>
    </source>
</evidence>
<sequence length="625" mass="67188">MSTPGVKDRVRYWFDNQMSKGLGALMVLLGLATAVFVLVLVALAFAARAFPGDAPDADPLEMIWAGLMHALDAGAVGGDTGWAYRGVMLLVTVGGLVIVASLIGIVSSAFDEKVAQLRKGHSLVLEEGHTLILGWSNKVCPIINELAKANESRPHASVVVLANKDKVEMDDQVKRDCQRLGGTAVICRTGDPRRLAELQLARPHLARSIIVLAPEGSHDPDVEVIKAVLAIVSDTEYDGQVPHIVAELSDPANLEAAKLAGQGRAHWVVSQEVIGKIIVQTCRQSGLSVVYQEFLDFDGDEIYLVPADGLVGRTYFDAQCAFPRCAVMGLFSDGIPRLNPPADTVIGADDQIILVAVDDSAVRIGPEPDQQNASEAPGEPPRMPKPERVLVLGVNQVLPMMLAQLDEYVGAGSEAVVVTPGEPPAMPGLGKLAVHWIAGDPTKRSVLEGLGVGGFDHIILLADVERYGAERADSRTLVTLLHLRNLAAGSELELNIVSEMLDDRNRELAEVARADDLIVSDKLVALMLCQISENKHLAEVFTTLFESQGSEVYLKPARNYVEVGHEVDFYGVLNAARQYGETAIGYRIAAQAHDADQSYGVRLNPEKSAPVVFGRSDRIIVLAES</sequence>
<dbReference type="GO" id="GO:0006813">
    <property type="term" value="P:potassium ion transport"/>
    <property type="evidence" value="ECO:0007669"/>
    <property type="project" value="InterPro"/>
</dbReference>
<dbReference type="OrthoDB" id="305351at2"/>
<protein>
    <submittedName>
        <fullName evidence="12">Trk K+ transport system NAD-binding subunit</fullName>
    </submittedName>
</protein>
<keyword evidence="13" id="KW-1185">Reference proteome</keyword>
<keyword evidence="7 10" id="KW-0472">Membrane</keyword>